<evidence type="ECO:0000313" key="5">
    <source>
        <dbReference type="Proteomes" id="UP000295724"/>
    </source>
</evidence>
<evidence type="ECO:0000313" key="4">
    <source>
        <dbReference type="EMBL" id="TDR22614.1"/>
    </source>
</evidence>
<dbReference type="Gene3D" id="3.40.50.720">
    <property type="entry name" value="NAD(P)-binding Rossmann-like Domain"/>
    <property type="match status" value="1"/>
</dbReference>
<organism evidence="4 5">
    <name type="scientific">Marinicella litoralis</name>
    <dbReference type="NCBI Taxonomy" id="644220"/>
    <lineage>
        <taxon>Bacteria</taxon>
        <taxon>Pseudomonadati</taxon>
        <taxon>Pseudomonadota</taxon>
        <taxon>Gammaproteobacteria</taxon>
        <taxon>Lysobacterales</taxon>
        <taxon>Marinicellaceae</taxon>
        <taxon>Marinicella</taxon>
    </lineage>
</organism>
<feature type="domain" description="NAD-dependent epimerase/dehydratase" evidence="2">
    <location>
        <begin position="8"/>
        <end position="223"/>
    </location>
</feature>
<dbReference type="InterPro" id="IPR001509">
    <property type="entry name" value="Epimerase_deHydtase"/>
</dbReference>
<gene>
    <name evidence="4" type="ORF">C8D91_1106</name>
</gene>
<evidence type="ECO:0000259" key="3">
    <source>
        <dbReference type="Pfam" id="PF08338"/>
    </source>
</evidence>
<dbReference type="SUPFAM" id="SSF51735">
    <property type="entry name" value="NAD(P)-binding Rossmann-fold domains"/>
    <property type="match status" value="1"/>
</dbReference>
<dbReference type="InterPro" id="IPR010099">
    <property type="entry name" value="SDR39U1"/>
</dbReference>
<name>A0A4R6XWJ3_9GAMM</name>
<dbReference type="Proteomes" id="UP000295724">
    <property type="component" value="Unassembled WGS sequence"/>
</dbReference>
<dbReference type="AlphaFoldDB" id="A0A4R6XWJ3"/>
<dbReference type="EMBL" id="SNZB01000002">
    <property type="protein sequence ID" value="TDR22614.1"/>
    <property type="molecule type" value="Genomic_DNA"/>
</dbReference>
<evidence type="ECO:0008006" key="6">
    <source>
        <dbReference type="Google" id="ProtNLM"/>
    </source>
</evidence>
<dbReference type="InterPro" id="IPR036291">
    <property type="entry name" value="NAD(P)-bd_dom_sf"/>
</dbReference>
<dbReference type="NCBIfam" id="TIGR01777">
    <property type="entry name" value="yfcH"/>
    <property type="match status" value="1"/>
</dbReference>
<dbReference type="PANTHER" id="PTHR11092">
    <property type="entry name" value="SUGAR NUCLEOTIDE EPIMERASE RELATED"/>
    <property type="match status" value="1"/>
</dbReference>
<dbReference type="Pfam" id="PF01370">
    <property type="entry name" value="Epimerase"/>
    <property type="match status" value="1"/>
</dbReference>
<dbReference type="OrthoDB" id="9801773at2"/>
<sequence>MNQAKHIIFITGQNGLLGKQLTKSLTDQYLVVGLTRNTEFPEKPSWNYRETLKQLNIKAPDTVIHLAGAGIADKRWNKQHKQIIFNSRINGTQWLVDEILSHEDKPKTFVSASAIGFYGHRPGESLTENATAGNNFVADIAKHWELASDPLMAVNTRVIKLRFGMILSKNGGALKDMLLPFKMCLGGRLGNGKQQYSWISITDVIKAIQFLLPQDNSEGVYNLTSPHPVSNQTFTKTLAKVLKRPAFMHMPAFMVRLIFGQMADELLLADAHVLPDRLLAEGFEFNHPSLPAALEALLQ</sequence>
<evidence type="ECO:0000256" key="1">
    <source>
        <dbReference type="ARBA" id="ARBA00009353"/>
    </source>
</evidence>
<dbReference type="RefSeq" id="WP_099019243.1">
    <property type="nucleotide sequence ID" value="NZ_NIHB01000002.1"/>
</dbReference>
<keyword evidence="5" id="KW-1185">Reference proteome</keyword>
<comment type="caution">
    <text evidence="4">The sequence shown here is derived from an EMBL/GenBank/DDBJ whole genome shotgun (WGS) entry which is preliminary data.</text>
</comment>
<protein>
    <recommendedName>
        <fullName evidence="6">TIGR01777 family protein</fullName>
    </recommendedName>
</protein>
<evidence type="ECO:0000259" key="2">
    <source>
        <dbReference type="Pfam" id="PF01370"/>
    </source>
</evidence>
<dbReference type="InterPro" id="IPR013549">
    <property type="entry name" value="DUF1731"/>
</dbReference>
<comment type="similarity">
    <text evidence="1">Belongs to the NAD(P)-dependent epimerase/dehydratase family. SDR39U1 subfamily.</text>
</comment>
<dbReference type="PANTHER" id="PTHR11092:SF0">
    <property type="entry name" value="EPIMERASE FAMILY PROTEIN SDR39U1"/>
    <property type="match status" value="1"/>
</dbReference>
<dbReference type="Pfam" id="PF08338">
    <property type="entry name" value="DUF1731"/>
    <property type="match status" value="1"/>
</dbReference>
<feature type="domain" description="DUF1731" evidence="3">
    <location>
        <begin position="250"/>
        <end position="297"/>
    </location>
</feature>
<accession>A0A4R6XWJ3</accession>
<proteinExistence type="inferred from homology"/>
<reference evidence="4 5" key="1">
    <citation type="submission" date="2019-03" db="EMBL/GenBank/DDBJ databases">
        <title>Genomic Encyclopedia of Type Strains, Phase IV (KMG-IV): sequencing the most valuable type-strain genomes for metagenomic binning, comparative biology and taxonomic classification.</title>
        <authorList>
            <person name="Goeker M."/>
        </authorList>
    </citation>
    <scope>NUCLEOTIDE SEQUENCE [LARGE SCALE GENOMIC DNA]</scope>
    <source>
        <strain evidence="4 5">DSM 25488</strain>
    </source>
</reference>